<keyword evidence="3" id="KW-1185">Reference proteome</keyword>
<gene>
    <name evidence="2" type="ORF">QBC46DRAFT_371415</name>
</gene>
<dbReference type="EMBL" id="MU853754">
    <property type="protein sequence ID" value="KAK3945703.1"/>
    <property type="molecule type" value="Genomic_DNA"/>
</dbReference>
<sequence>MERISTLLQDGMLYTCDNSSHTIFTGISVSYMYLYIMGFLFPELSVLWVSSVNRANPVYLPLCLLCIGDVQLFSCRYILLMLIQEGNTQAACSLLS</sequence>
<proteinExistence type="predicted"/>
<name>A0AAN6NJ17_9PEZI</name>
<keyword evidence="1" id="KW-0812">Transmembrane</keyword>
<evidence type="ECO:0000313" key="3">
    <source>
        <dbReference type="Proteomes" id="UP001303473"/>
    </source>
</evidence>
<feature type="transmembrane region" description="Helical" evidence="1">
    <location>
        <begin position="58"/>
        <end position="79"/>
    </location>
</feature>
<organism evidence="2 3">
    <name type="scientific">Diplogelasinospora grovesii</name>
    <dbReference type="NCBI Taxonomy" id="303347"/>
    <lineage>
        <taxon>Eukaryota</taxon>
        <taxon>Fungi</taxon>
        <taxon>Dikarya</taxon>
        <taxon>Ascomycota</taxon>
        <taxon>Pezizomycotina</taxon>
        <taxon>Sordariomycetes</taxon>
        <taxon>Sordariomycetidae</taxon>
        <taxon>Sordariales</taxon>
        <taxon>Diplogelasinosporaceae</taxon>
        <taxon>Diplogelasinospora</taxon>
    </lineage>
</organism>
<accession>A0AAN6NJ17</accession>
<dbReference type="AlphaFoldDB" id="A0AAN6NJ17"/>
<keyword evidence="1" id="KW-0472">Membrane</keyword>
<keyword evidence="1" id="KW-1133">Transmembrane helix</keyword>
<comment type="caution">
    <text evidence="2">The sequence shown here is derived from an EMBL/GenBank/DDBJ whole genome shotgun (WGS) entry which is preliminary data.</text>
</comment>
<reference evidence="3" key="1">
    <citation type="journal article" date="2023" name="Mol. Phylogenet. Evol.">
        <title>Genome-scale phylogeny and comparative genomics of the fungal order Sordariales.</title>
        <authorList>
            <person name="Hensen N."/>
            <person name="Bonometti L."/>
            <person name="Westerberg I."/>
            <person name="Brannstrom I.O."/>
            <person name="Guillou S."/>
            <person name="Cros-Aarteil S."/>
            <person name="Calhoun S."/>
            <person name="Haridas S."/>
            <person name="Kuo A."/>
            <person name="Mondo S."/>
            <person name="Pangilinan J."/>
            <person name="Riley R."/>
            <person name="LaButti K."/>
            <person name="Andreopoulos B."/>
            <person name="Lipzen A."/>
            <person name="Chen C."/>
            <person name="Yan M."/>
            <person name="Daum C."/>
            <person name="Ng V."/>
            <person name="Clum A."/>
            <person name="Steindorff A."/>
            <person name="Ohm R.A."/>
            <person name="Martin F."/>
            <person name="Silar P."/>
            <person name="Natvig D.O."/>
            <person name="Lalanne C."/>
            <person name="Gautier V."/>
            <person name="Ament-Velasquez S.L."/>
            <person name="Kruys A."/>
            <person name="Hutchinson M.I."/>
            <person name="Powell A.J."/>
            <person name="Barry K."/>
            <person name="Miller A.N."/>
            <person name="Grigoriev I.V."/>
            <person name="Debuchy R."/>
            <person name="Gladieux P."/>
            <person name="Hiltunen Thoren M."/>
            <person name="Johannesson H."/>
        </authorList>
    </citation>
    <scope>NUCLEOTIDE SEQUENCE [LARGE SCALE GENOMIC DNA]</scope>
    <source>
        <strain evidence="3">CBS 340.73</strain>
    </source>
</reference>
<evidence type="ECO:0000313" key="2">
    <source>
        <dbReference type="EMBL" id="KAK3945703.1"/>
    </source>
</evidence>
<protein>
    <submittedName>
        <fullName evidence="2">Uncharacterized protein</fullName>
    </submittedName>
</protein>
<feature type="transmembrane region" description="Helical" evidence="1">
    <location>
        <begin position="21"/>
        <end position="38"/>
    </location>
</feature>
<dbReference type="Proteomes" id="UP001303473">
    <property type="component" value="Unassembled WGS sequence"/>
</dbReference>
<evidence type="ECO:0000256" key="1">
    <source>
        <dbReference type="SAM" id="Phobius"/>
    </source>
</evidence>